<evidence type="ECO:0000259" key="1">
    <source>
        <dbReference type="Pfam" id="PF00881"/>
    </source>
</evidence>
<dbReference type="PANTHER" id="PTHR23026:SF123">
    <property type="entry name" value="NAD(P)H NITROREDUCTASE RV3131-RELATED"/>
    <property type="match status" value="1"/>
</dbReference>
<dbReference type="InterPro" id="IPR029479">
    <property type="entry name" value="Nitroreductase"/>
</dbReference>
<dbReference type="RefSeq" id="WP_213514314.1">
    <property type="nucleotide sequence ID" value="NZ_BOSE01000002.1"/>
</dbReference>
<proteinExistence type="predicted"/>
<dbReference type="EMBL" id="BOSE01000002">
    <property type="protein sequence ID" value="GIP16074.1"/>
    <property type="molecule type" value="Genomic_DNA"/>
</dbReference>
<dbReference type="Proteomes" id="UP000683139">
    <property type="component" value="Unassembled WGS sequence"/>
</dbReference>
<comment type="caution">
    <text evidence="2">The sequence shown here is derived from an EMBL/GenBank/DDBJ whole genome shotgun (WGS) entry which is preliminary data.</text>
</comment>
<keyword evidence="3" id="KW-1185">Reference proteome</keyword>
<dbReference type="Gene3D" id="3.40.109.10">
    <property type="entry name" value="NADH Oxidase"/>
    <property type="match status" value="1"/>
</dbReference>
<gene>
    <name evidence="2" type="ORF">J40TS1_17160</name>
</gene>
<dbReference type="SUPFAM" id="SSF55469">
    <property type="entry name" value="FMN-dependent nitroreductase-like"/>
    <property type="match status" value="1"/>
</dbReference>
<name>A0A920CYI6_9BACL</name>
<feature type="domain" description="Nitroreductase" evidence="1">
    <location>
        <begin position="62"/>
        <end position="151"/>
    </location>
</feature>
<sequence length="178" mass="20264">MDVLTAIEKRREITSFKEQEIPTDVLEQLKRALYLSPSGNNLPSREFIVVTDRDKLNLLSKTTPYMKWLEQATAGFVIVGNAELSKYWLQDATIAGSFLWLAATSRELGAAWGAVYHSEDAEESKQRERYVRELLHIPEALRVVAIIGVGYPAIEPAPKQLYPLETVFHVEQFEQKDN</sequence>
<organism evidence="2 3">
    <name type="scientific">Paenibacillus montaniterrae</name>
    <dbReference type="NCBI Taxonomy" id="429341"/>
    <lineage>
        <taxon>Bacteria</taxon>
        <taxon>Bacillati</taxon>
        <taxon>Bacillota</taxon>
        <taxon>Bacilli</taxon>
        <taxon>Bacillales</taxon>
        <taxon>Paenibacillaceae</taxon>
        <taxon>Paenibacillus</taxon>
    </lineage>
</organism>
<dbReference type="InterPro" id="IPR000415">
    <property type="entry name" value="Nitroreductase-like"/>
</dbReference>
<dbReference type="PANTHER" id="PTHR23026">
    <property type="entry name" value="NADPH NITROREDUCTASE"/>
    <property type="match status" value="1"/>
</dbReference>
<protein>
    <submittedName>
        <fullName evidence="2">NADPH-flavin oxidoreductase</fullName>
    </submittedName>
</protein>
<evidence type="ECO:0000313" key="3">
    <source>
        <dbReference type="Proteomes" id="UP000683139"/>
    </source>
</evidence>
<dbReference type="Pfam" id="PF00881">
    <property type="entry name" value="Nitroreductase"/>
    <property type="match status" value="2"/>
</dbReference>
<dbReference type="InterPro" id="IPR050627">
    <property type="entry name" value="Nitroreductase/BluB"/>
</dbReference>
<dbReference type="GO" id="GO:0016491">
    <property type="term" value="F:oxidoreductase activity"/>
    <property type="evidence" value="ECO:0007669"/>
    <property type="project" value="InterPro"/>
</dbReference>
<reference evidence="2" key="1">
    <citation type="submission" date="2021-03" db="EMBL/GenBank/DDBJ databases">
        <title>Antimicrobial resistance genes in bacteria isolated from Japanese honey, and their potential for conferring macrolide and lincosamide resistance in the American foulbrood pathogen Paenibacillus larvae.</title>
        <authorList>
            <person name="Okamoto M."/>
            <person name="Kumagai M."/>
            <person name="Kanamori H."/>
            <person name="Takamatsu D."/>
        </authorList>
    </citation>
    <scope>NUCLEOTIDE SEQUENCE</scope>
    <source>
        <strain evidence="2">J40TS1</strain>
    </source>
</reference>
<feature type="domain" description="Nitroreductase" evidence="1">
    <location>
        <begin position="7"/>
        <end position="56"/>
    </location>
</feature>
<dbReference type="AlphaFoldDB" id="A0A920CYI6"/>
<evidence type="ECO:0000313" key="2">
    <source>
        <dbReference type="EMBL" id="GIP16074.1"/>
    </source>
</evidence>
<accession>A0A920CYI6</accession>